<keyword evidence="1" id="KW-0472">Membrane</keyword>
<sequence>MTSEVEPENPEVWGVAAAQSASGSADADTLMEVTFQKNPSQKYKYLEAEPKILGVTEIALTVFFVVCRISFYMVRSELNGFMLAFSCVGIISGSVAIAAQKLHLPTLKACLGMQVVTCVAYTFCLLETFVEPYARITDCWHPYNHSNITHENDTCIQIEKGFHLLFALDQLTELTQIVLSITIAAYCCKVIPCCSPTSHVVSNAHFLYLSRLVSSMNDAQYYAQFSTVKHFLSFSACHRYDATHGYAMNVGVCASKKANNTNKTQSLNTLLNTNTLYHSQTYH</sequence>
<dbReference type="Ensembl" id="ENSCCRT00015030285.1">
    <property type="protein sequence ID" value="ENSCCRP00015029256.1"/>
    <property type="gene ID" value="ENSCCRG00015012332.1"/>
</dbReference>
<dbReference type="Proteomes" id="UP000694700">
    <property type="component" value="Unplaced"/>
</dbReference>
<keyword evidence="1" id="KW-0812">Transmembrane</keyword>
<dbReference type="AlphaFoldDB" id="A0A8C1TY81"/>
<keyword evidence="1" id="KW-1133">Transmembrane helix</keyword>
<name>A0A8C1TY81_CYPCA</name>
<feature type="transmembrane region" description="Helical" evidence="1">
    <location>
        <begin position="52"/>
        <end position="74"/>
    </location>
</feature>
<evidence type="ECO:0000256" key="1">
    <source>
        <dbReference type="SAM" id="Phobius"/>
    </source>
</evidence>
<accession>A0A8C1TY81</accession>
<proteinExistence type="predicted"/>
<protein>
    <submittedName>
        <fullName evidence="2">Si:ch211-212k18.8</fullName>
    </submittedName>
</protein>
<evidence type="ECO:0000313" key="3">
    <source>
        <dbReference type="Proteomes" id="UP000694700"/>
    </source>
</evidence>
<feature type="transmembrane region" description="Helical" evidence="1">
    <location>
        <begin position="80"/>
        <end position="99"/>
    </location>
</feature>
<evidence type="ECO:0000313" key="2">
    <source>
        <dbReference type="Ensembl" id="ENSCCRP00015029256.1"/>
    </source>
</evidence>
<reference evidence="2" key="1">
    <citation type="submission" date="2025-08" db="UniProtKB">
        <authorList>
            <consortium name="Ensembl"/>
        </authorList>
    </citation>
    <scope>IDENTIFICATION</scope>
</reference>
<organism evidence="2 3">
    <name type="scientific">Cyprinus carpio</name>
    <name type="common">Common carp</name>
    <dbReference type="NCBI Taxonomy" id="7962"/>
    <lineage>
        <taxon>Eukaryota</taxon>
        <taxon>Metazoa</taxon>
        <taxon>Chordata</taxon>
        <taxon>Craniata</taxon>
        <taxon>Vertebrata</taxon>
        <taxon>Euteleostomi</taxon>
        <taxon>Actinopterygii</taxon>
        <taxon>Neopterygii</taxon>
        <taxon>Teleostei</taxon>
        <taxon>Ostariophysi</taxon>
        <taxon>Cypriniformes</taxon>
        <taxon>Cyprinidae</taxon>
        <taxon>Cyprininae</taxon>
        <taxon>Cyprinus</taxon>
    </lineage>
</organism>